<name>H6NDF5_9BACL</name>
<dbReference type="Gene3D" id="1.10.3720.10">
    <property type="entry name" value="MetI-like"/>
    <property type="match status" value="1"/>
</dbReference>
<evidence type="ECO:0000256" key="1">
    <source>
        <dbReference type="ARBA" id="ARBA00004651"/>
    </source>
</evidence>
<dbReference type="EMBL" id="CP003235">
    <property type="protein sequence ID" value="AFC30668.1"/>
    <property type="molecule type" value="Genomic_DNA"/>
</dbReference>
<evidence type="ECO:0000256" key="7">
    <source>
        <dbReference type="RuleBase" id="RU363032"/>
    </source>
</evidence>
<evidence type="ECO:0000313" key="9">
    <source>
        <dbReference type="EMBL" id="AFC30668.1"/>
    </source>
</evidence>
<protein>
    <submittedName>
        <fullName evidence="9">Binding-protein-dependent transport systems inner membrane component</fullName>
    </submittedName>
</protein>
<dbReference type="Pfam" id="PF00528">
    <property type="entry name" value="BPD_transp_1"/>
    <property type="match status" value="1"/>
</dbReference>
<evidence type="ECO:0000256" key="6">
    <source>
        <dbReference type="ARBA" id="ARBA00023136"/>
    </source>
</evidence>
<keyword evidence="6 7" id="KW-0472">Membrane</keyword>
<dbReference type="KEGG" id="pmq:PM3016_3857"/>
<evidence type="ECO:0000313" key="10">
    <source>
        <dbReference type="Proteomes" id="UP000007523"/>
    </source>
</evidence>
<dbReference type="InterPro" id="IPR000515">
    <property type="entry name" value="MetI-like"/>
</dbReference>
<feature type="transmembrane region" description="Helical" evidence="7">
    <location>
        <begin position="267"/>
        <end position="284"/>
    </location>
</feature>
<dbReference type="SUPFAM" id="SSF161098">
    <property type="entry name" value="MetI-like"/>
    <property type="match status" value="1"/>
</dbReference>
<keyword evidence="3" id="KW-1003">Cell membrane</keyword>
<sequence length="299" mass="33335">MRRGAGDALSTFNRFPYRIQRLNALFMTLVVILTLYPFLYILAASFSDQLFIQQGKVGIIPKGFNLDAYKLVFEFPMIGRSYWNTVVYTVTGTLVSVLLTVCAAYPLSRKSMLGRKFFTGVILLPMIFAGGIVPTFLIVNAMGMRNTIWAIIIPGAVSSFYVFIQRTFFEAIPQELEEAARIDGCSHMQILLRMILPLSLPSLVTIGLFYAVGQWNSFFPAMLYLSDKSMHPIQLLLRDIVIMNQTDSVLTGAAADERAMIGESVKFATIMVATVPILLVYPFIQKFFVQGAMVGSIKG</sequence>
<organism evidence="9 10">
    <name type="scientific">Paenibacillus mucilaginosus 3016</name>
    <dbReference type="NCBI Taxonomy" id="1116391"/>
    <lineage>
        <taxon>Bacteria</taxon>
        <taxon>Bacillati</taxon>
        <taxon>Bacillota</taxon>
        <taxon>Bacilli</taxon>
        <taxon>Bacillales</taxon>
        <taxon>Paenibacillaceae</taxon>
        <taxon>Paenibacillus</taxon>
    </lineage>
</organism>
<evidence type="ECO:0000256" key="3">
    <source>
        <dbReference type="ARBA" id="ARBA00022475"/>
    </source>
</evidence>
<dbReference type="HOGENOM" id="CLU_016047_1_0_9"/>
<dbReference type="CDD" id="cd06261">
    <property type="entry name" value="TM_PBP2"/>
    <property type="match status" value="1"/>
</dbReference>
<reference evidence="9 10" key="1">
    <citation type="journal article" date="2012" name="J. Bacteriol.">
        <title>Complete Genome Sequence of Paenibacillus mucilaginosus 3016, a Bacterium Functional as Microbial Fertilizer.</title>
        <authorList>
            <person name="Ma M."/>
            <person name="Wang Z."/>
            <person name="Li L."/>
            <person name="Jiang X."/>
            <person name="Guan D."/>
            <person name="Cao F."/>
            <person name="Chen H."/>
            <person name="Wang X."/>
            <person name="Shen D."/>
            <person name="Du B."/>
            <person name="Li J."/>
        </authorList>
    </citation>
    <scope>NUCLEOTIDE SEQUENCE [LARGE SCALE GENOMIC DNA]</scope>
    <source>
        <strain evidence="9 10">3016</strain>
    </source>
</reference>
<dbReference type="PANTHER" id="PTHR43744">
    <property type="entry name" value="ABC TRANSPORTER PERMEASE PROTEIN MG189-RELATED-RELATED"/>
    <property type="match status" value="1"/>
</dbReference>
<gene>
    <name evidence="9" type="ORF">PM3016_3857</name>
</gene>
<dbReference type="Proteomes" id="UP000007523">
    <property type="component" value="Chromosome"/>
</dbReference>
<feature type="domain" description="ABC transmembrane type-1" evidence="8">
    <location>
        <begin position="82"/>
        <end position="284"/>
    </location>
</feature>
<keyword evidence="5 7" id="KW-1133">Transmembrane helix</keyword>
<feature type="transmembrane region" description="Helical" evidence="7">
    <location>
        <begin position="21"/>
        <end position="43"/>
    </location>
</feature>
<evidence type="ECO:0000259" key="8">
    <source>
        <dbReference type="PROSITE" id="PS50928"/>
    </source>
</evidence>
<dbReference type="PANTHER" id="PTHR43744:SF9">
    <property type="entry name" value="POLYGALACTURONAN_RHAMNOGALACTURONAN TRANSPORT SYSTEM PERMEASE PROTEIN YTCP"/>
    <property type="match status" value="1"/>
</dbReference>
<dbReference type="InterPro" id="IPR035906">
    <property type="entry name" value="MetI-like_sf"/>
</dbReference>
<comment type="subcellular location">
    <subcellularLocation>
        <location evidence="1 7">Cell membrane</location>
        <topology evidence="1 7">Multi-pass membrane protein</topology>
    </subcellularLocation>
</comment>
<keyword evidence="4 7" id="KW-0812">Transmembrane</keyword>
<feature type="transmembrane region" description="Helical" evidence="7">
    <location>
        <begin position="148"/>
        <end position="169"/>
    </location>
</feature>
<feature type="transmembrane region" description="Helical" evidence="7">
    <location>
        <begin position="86"/>
        <end position="105"/>
    </location>
</feature>
<dbReference type="PROSITE" id="PS50928">
    <property type="entry name" value="ABC_TM1"/>
    <property type="match status" value="1"/>
</dbReference>
<keyword evidence="2 7" id="KW-0813">Transport</keyword>
<comment type="similarity">
    <text evidence="7">Belongs to the binding-protein-dependent transport system permease family.</text>
</comment>
<evidence type="ECO:0000256" key="5">
    <source>
        <dbReference type="ARBA" id="ARBA00022989"/>
    </source>
</evidence>
<feature type="transmembrane region" description="Helical" evidence="7">
    <location>
        <begin position="117"/>
        <end position="142"/>
    </location>
</feature>
<dbReference type="GO" id="GO:0055085">
    <property type="term" value="P:transmembrane transport"/>
    <property type="evidence" value="ECO:0007669"/>
    <property type="project" value="InterPro"/>
</dbReference>
<accession>H6NDF5</accession>
<keyword evidence="10" id="KW-1185">Reference proteome</keyword>
<dbReference type="STRING" id="1116391.PM3016_3857"/>
<dbReference type="GO" id="GO:0005886">
    <property type="term" value="C:plasma membrane"/>
    <property type="evidence" value="ECO:0007669"/>
    <property type="project" value="UniProtKB-SubCell"/>
</dbReference>
<proteinExistence type="inferred from homology"/>
<feature type="transmembrane region" description="Helical" evidence="7">
    <location>
        <begin position="190"/>
        <end position="212"/>
    </location>
</feature>
<evidence type="ECO:0000256" key="2">
    <source>
        <dbReference type="ARBA" id="ARBA00022448"/>
    </source>
</evidence>
<evidence type="ECO:0000256" key="4">
    <source>
        <dbReference type="ARBA" id="ARBA00022692"/>
    </source>
</evidence>
<dbReference type="AlphaFoldDB" id="H6NDF5"/>